<evidence type="ECO:0000259" key="3">
    <source>
        <dbReference type="Pfam" id="PF04083"/>
    </source>
</evidence>
<evidence type="ECO:0000313" key="5">
    <source>
        <dbReference type="Proteomes" id="UP001154078"/>
    </source>
</evidence>
<keyword evidence="5" id="KW-1185">Reference proteome</keyword>
<name>A0A9P0B6I9_BRAAE</name>
<reference evidence="4" key="1">
    <citation type="submission" date="2021-12" db="EMBL/GenBank/DDBJ databases">
        <authorList>
            <person name="King R."/>
        </authorList>
    </citation>
    <scope>NUCLEOTIDE SEQUENCE</scope>
</reference>
<evidence type="ECO:0000256" key="1">
    <source>
        <dbReference type="SAM" id="MobiDB-lite"/>
    </source>
</evidence>
<sequence>MIIKTTTIYLFLLLINNSLGEDFDVHGSIDEIADYYGYQTQNFTVQTDDGFNLIIFRIMCKDNCTTSSTPKQPLVIWHGFLLNARFYVLNGKNSIAFHYVDKGYDVYLANTRGTIYSNHISLSPTSAKYWDFGFGALAKNEIRKVTNKICQMTNQKLITMAYATSTNAVVAYAALFPEEVAQNHKGFILYGVTVNIFQTRSIHFPILGVIADPFRDATYLLEIKYLDTSFTQNCQYEPYFPACNAYINTVLGESDHIDVKLSFPKFFGEGTEPIPTSLIVNLAQIIQHKGVFQDLDYGVLGNLHHYNQINAQVFDLNAIRDIRIDILCTNDNEFTCADEIADYYGYQTQNITVKTEDGFNLIVIRVMCKDNCSTSSLNKQPMVLWPGLLFNARFYVLNGKDSMAFHFVNEGYDVYLANYRGTIYSNNTNLSSSNAKYWDFGFGILAKNDIRQVTKTICGLTKQKLISLGHSTTTNALVAYATLYPQEVAQNHKGFILDGVTVNIYQTNTIYFPILGLLANQFRDVTYLLSLRSLDTSFTKICQYKISFLACEAIIRLVYGEYNHIDAEDSFPRFFGEGTEVIPTSIMVNLAQIIKHKGVFQDLDYGLLGNLVHYKQINAPVFDLNAIKGIRIDIICTDDNEYTCTDAKSTYDYLSVSKSYTYLPNNEKCPGHLIHYNYFICDNMNVMSVITAAVNRTALPAKKQKKKNGSSGRRRQAGRRAG</sequence>
<feature type="domain" description="Partial AB-hydrolase lipase" evidence="3">
    <location>
        <begin position="30"/>
        <end position="91"/>
    </location>
</feature>
<dbReference type="Proteomes" id="UP001154078">
    <property type="component" value="Chromosome 5"/>
</dbReference>
<gene>
    <name evidence="4" type="ORF">MELIAE_LOCUS7655</name>
</gene>
<dbReference type="Pfam" id="PF04083">
    <property type="entry name" value="Abhydro_lipase"/>
    <property type="match status" value="2"/>
</dbReference>
<feature type="region of interest" description="Disordered" evidence="1">
    <location>
        <begin position="701"/>
        <end position="722"/>
    </location>
</feature>
<dbReference type="PANTHER" id="PTHR11005">
    <property type="entry name" value="LYSOSOMAL ACID LIPASE-RELATED"/>
    <property type="match status" value="1"/>
</dbReference>
<accession>A0A9P0B6I9</accession>
<evidence type="ECO:0000256" key="2">
    <source>
        <dbReference type="SAM" id="SignalP"/>
    </source>
</evidence>
<dbReference type="OrthoDB" id="9974421at2759"/>
<feature type="signal peptide" evidence="2">
    <location>
        <begin position="1"/>
        <end position="20"/>
    </location>
</feature>
<keyword evidence="2" id="KW-0732">Signal</keyword>
<dbReference type="EMBL" id="OV121136">
    <property type="protein sequence ID" value="CAH0556781.1"/>
    <property type="molecule type" value="Genomic_DNA"/>
</dbReference>
<organism evidence="4 5">
    <name type="scientific">Brassicogethes aeneus</name>
    <name type="common">Rape pollen beetle</name>
    <name type="synonym">Meligethes aeneus</name>
    <dbReference type="NCBI Taxonomy" id="1431903"/>
    <lineage>
        <taxon>Eukaryota</taxon>
        <taxon>Metazoa</taxon>
        <taxon>Ecdysozoa</taxon>
        <taxon>Arthropoda</taxon>
        <taxon>Hexapoda</taxon>
        <taxon>Insecta</taxon>
        <taxon>Pterygota</taxon>
        <taxon>Neoptera</taxon>
        <taxon>Endopterygota</taxon>
        <taxon>Coleoptera</taxon>
        <taxon>Polyphaga</taxon>
        <taxon>Cucujiformia</taxon>
        <taxon>Nitidulidae</taxon>
        <taxon>Meligethinae</taxon>
        <taxon>Brassicogethes</taxon>
    </lineage>
</organism>
<dbReference type="InterPro" id="IPR029058">
    <property type="entry name" value="AB_hydrolase_fold"/>
</dbReference>
<dbReference type="InterPro" id="IPR006693">
    <property type="entry name" value="AB_hydrolase_lipase"/>
</dbReference>
<dbReference type="AlphaFoldDB" id="A0A9P0B6I9"/>
<feature type="compositionally biased region" description="Basic residues" evidence="1">
    <location>
        <begin position="702"/>
        <end position="722"/>
    </location>
</feature>
<dbReference type="Gene3D" id="3.40.50.1820">
    <property type="entry name" value="alpha/beta hydrolase"/>
    <property type="match status" value="2"/>
</dbReference>
<feature type="domain" description="Partial AB-hydrolase lipase" evidence="3">
    <location>
        <begin position="339"/>
        <end position="399"/>
    </location>
</feature>
<protein>
    <recommendedName>
        <fullName evidence="3">Partial AB-hydrolase lipase domain-containing protein</fullName>
    </recommendedName>
</protein>
<feature type="chain" id="PRO_5040120309" description="Partial AB-hydrolase lipase domain-containing protein" evidence="2">
    <location>
        <begin position="21"/>
        <end position="722"/>
    </location>
</feature>
<proteinExistence type="predicted"/>
<dbReference type="SUPFAM" id="SSF53474">
    <property type="entry name" value="alpha/beta-Hydrolases"/>
    <property type="match status" value="2"/>
</dbReference>
<dbReference type="GO" id="GO:0006629">
    <property type="term" value="P:lipid metabolic process"/>
    <property type="evidence" value="ECO:0007669"/>
    <property type="project" value="InterPro"/>
</dbReference>
<evidence type="ECO:0000313" key="4">
    <source>
        <dbReference type="EMBL" id="CAH0556781.1"/>
    </source>
</evidence>